<comment type="similarity">
    <text evidence="3">Belongs to the UbiH/COQ6 family.</text>
</comment>
<protein>
    <submittedName>
        <fullName evidence="9">UbiH/UbiF family hydroxylase</fullName>
    </submittedName>
</protein>
<evidence type="ECO:0000259" key="8">
    <source>
        <dbReference type="Pfam" id="PF01494"/>
    </source>
</evidence>
<evidence type="ECO:0000256" key="5">
    <source>
        <dbReference type="ARBA" id="ARBA00022827"/>
    </source>
</evidence>
<dbReference type="UniPathway" id="UPA00232"/>
<dbReference type="AlphaFoldDB" id="A0A5C5GC24"/>
<evidence type="ECO:0000256" key="7">
    <source>
        <dbReference type="ARBA" id="ARBA00023033"/>
    </source>
</evidence>
<dbReference type="Gene3D" id="3.50.50.60">
    <property type="entry name" value="FAD/NAD(P)-binding domain"/>
    <property type="match status" value="2"/>
</dbReference>
<dbReference type="InterPro" id="IPR051205">
    <property type="entry name" value="UbiH/COQ6_monooxygenase"/>
</dbReference>
<dbReference type="InterPro" id="IPR010971">
    <property type="entry name" value="UbiH/COQ6"/>
</dbReference>
<evidence type="ECO:0000256" key="1">
    <source>
        <dbReference type="ARBA" id="ARBA00001974"/>
    </source>
</evidence>
<dbReference type="Pfam" id="PF01494">
    <property type="entry name" value="FAD_binding_3"/>
    <property type="match status" value="1"/>
</dbReference>
<dbReference type="GO" id="GO:0006744">
    <property type="term" value="P:ubiquinone biosynthetic process"/>
    <property type="evidence" value="ECO:0007669"/>
    <property type="project" value="UniProtKB-UniPathway"/>
</dbReference>
<dbReference type="NCBIfam" id="NF005691">
    <property type="entry name" value="PRK07494.1"/>
    <property type="match status" value="1"/>
</dbReference>
<keyword evidence="10" id="KW-1185">Reference proteome</keyword>
<reference evidence="9 10" key="1">
    <citation type="submission" date="2019-06" db="EMBL/GenBank/DDBJ databases">
        <title>Genome of new Rhodobacteraceae sp. SM1903.</title>
        <authorList>
            <person name="Ren X."/>
        </authorList>
    </citation>
    <scope>NUCLEOTIDE SEQUENCE [LARGE SCALE GENOMIC DNA]</scope>
    <source>
        <strain evidence="9 10">SM1903</strain>
    </source>
</reference>
<keyword evidence="4" id="KW-0285">Flavoprotein</keyword>
<dbReference type="SUPFAM" id="SSF51905">
    <property type="entry name" value="FAD/NAD(P)-binding domain"/>
    <property type="match status" value="1"/>
</dbReference>
<dbReference type="Proteomes" id="UP000314011">
    <property type="component" value="Unassembled WGS sequence"/>
</dbReference>
<comment type="cofactor">
    <cofactor evidence="1">
        <name>FAD</name>
        <dbReference type="ChEBI" id="CHEBI:57692"/>
    </cofactor>
</comment>
<dbReference type="GO" id="GO:0016705">
    <property type="term" value="F:oxidoreductase activity, acting on paired donors, with incorporation or reduction of molecular oxygen"/>
    <property type="evidence" value="ECO:0007669"/>
    <property type="project" value="InterPro"/>
</dbReference>
<evidence type="ECO:0000256" key="4">
    <source>
        <dbReference type="ARBA" id="ARBA00022630"/>
    </source>
</evidence>
<accession>A0A5C5GC24</accession>
<name>A0A5C5GC24_9RHOB</name>
<proteinExistence type="inferred from homology"/>
<evidence type="ECO:0000256" key="2">
    <source>
        <dbReference type="ARBA" id="ARBA00004749"/>
    </source>
</evidence>
<sequence length="398" mass="42709">MTDRFDIVISGGGVAGLTAAAAFGTAGFRTLCVDPAPPVTDEKTPGADLRTTAFLQPARATLDRAGVWNRLAPFASALRVMRIVDAGGTDAEPRVTRDFASDELGDVPFGWNLPNWLLRRELLARLEELPTVDFRPGTGFARAVTRTGEAIVTLSDATTLRTDLLIGADGRNSPVREAAGIGARTTRYGQKAVTFAVTHDLPHDGVSTEVHRTGGPFTLVPLPDRDGRPCSAVVWMEAGPEALRLATMPEPTFEAEATERSAGLLGPLTLASPRMVWPIISQLADRMAGERIALMAEAAHVMPPIGAQGLNMSLADLTCLLDLAEARRDDLGSRAMLDTYQRRRHPEVQLRLRGIDALNRVSIAGGPMINDLRARGIEVLHGIRPVRRGLMRLGLGAS</sequence>
<keyword evidence="5" id="KW-0274">FAD</keyword>
<dbReference type="PRINTS" id="PR00420">
    <property type="entry name" value="RNGMNOXGNASE"/>
</dbReference>
<comment type="pathway">
    <text evidence="2">Cofactor biosynthesis; ubiquinone biosynthesis.</text>
</comment>
<organism evidence="9 10">
    <name type="scientific">Pelagovum pacificum</name>
    <dbReference type="NCBI Taxonomy" id="2588711"/>
    <lineage>
        <taxon>Bacteria</taxon>
        <taxon>Pseudomonadati</taxon>
        <taxon>Pseudomonadota</taxon>
        <taxon>Alphaproteobacteria</taxon>
        <taxon>Rhodobacterales</taxon>
        <taxon>Paracoccaceae</taxon>
        <taxon>Pelagovum</taxon>
    </lineage>
</organism>
<dbReference type="OrthoDB" id="9796623at2"/>
<dbReference type="EMBL" id="VFFF01000002">
    <property type="protein sequence ID" value="TNY31149.1"/>
    <property type="molecule type" value="Genomic_DNA"/>
</dbReference>
<dbReference type="NCBIfam" id="TIGR01988">
    <property type="entry name" value="Ubi-OHases"/>
    <property type="match status" value="1"/>
</dbReference>
<dbReference type="PANTHER" id="PTHR43876:SF7">
    <property type="entry name" value="UBIQUINONE BIOSYNTHESIS MONOOXYGENASE COQ6, MITOCHONDRIAL"/>
    <property type="match status" value="1"/>
</dbReference>
<feature type="domain" description="FAD-binding" evidence="8">
    <location>
        <begin position="6"/>
        <end position="349"/>
    </location>
</feature>
<comment type="caution">
    <text evidence="9">The sequence shown here is derived from an EMBL/GenBank/DDBJ whole genome shotgun (WGS) entry which is preliminary data.</text>
</comment>
<evidence type="ECO:0000313" key="9">
    <source>
        <dbReference type="EMBL" id="TNY31149.1"/>
    </source>
</evidence>
<dbReference type="GO" id="GO:0071949">
    <property type="term" value="F:FAD binding"/>
    <property type="evidence" value="ECO:0007669"/>
    <property type="project" value="InterPro"/>
</dbReference>
<evidence type="ECO:0000256" key="6">
    <source>
        <dbReference type="ARBA" id="ARBA00023002"/>
    </source>
</evidence>
<evidence type="ECO:0000313" key="10">
    <source>
        <dbReference type="Proteomes" id="UP000314011"/>
    </source>
</evidence>
<dbReference type="RefSeq" id="WP_140195881.1">
    <property type="nucleotide sequence ID" value="NZ_CP065915.1"/>
</dbReference>
<dbReference type="InterPro" id="IPR036188">
    <property type="entry name" value="FAD/NAD-bd_sf"/>
</dbReference>
<keyword evidence="6" id="KW-0560">Oxidoreductase</keyword>
<keyword evidence="7" id="KW-0503">Monooxygenase</keyword>
<dbReference type="PANTHER" id="PTHR43876">
    <property type="entry name" value="UBIQUINONE BIOSYNTHESIS MONOOXYGENASE COQ6, MITOCHONDRIAL"/>
    <property type="match status" value="1"/>
</dbReference>
<dbReference type="GO" id="GO:0004497">
    <property type="term" value="F:monooxygenase activity"/>
    <property type="evidence" value="ECO:0007669"/>
    <property type="project" value="UniProtKB-KW"/>
</dbReference>
<gene>
    <name evidence="9" type="ORF">FHY64_14035</name>
</gene>
<dbReference type="InterPro" id="IPR002938">
    <property type="entry name" value="FAD-bd"/>
</dbReference>
<evidence type="ECO:0000256" key="3">
    <source>
        <dbReference type="ARBA" id="ARBA00005349"/>
    </source>
</evidence>